<accession>A0A2S8F1L5</accession>
<dbReference type="Pfam" id="PF09617">
    <property type="entry name" value="Cas_GSU0053"/>
    <property type="match status" value="1"/>
</dbReference>
<dbReference type="NCBIfam" id="TIGR02570">
    <property type="entry name" value="cas7_GSU0053"/>
    <property type="match status" value="1"/>
</dbReference>
<comment type="caution">
    <text evidence="1">The sequence shown here is derived from an EMBL/GenBank/DDBJ whole genome shotgun (WGS) entry which is preliminary data.</text>
</comment>
<sequence length="322" mass="35531">MNKNLDSLLDGQQTRLLFSIPLRPIQTRRFQPTGFPDLGPAQYQVDEGTCLLVESAQSMANRLEEVCWDKAIDQLVAPLRGLSYVRVNNQDGDYLTSTITEAHRLNSPYILEGKDDSFAKQLKEDLSVLATGPINRKVLAETLFKYDANSLIHGIFLAKKELAGGRLRVARALSAFIEAEQVEIAMSGGVKNDHVDPSGDTSKGFGNVPFSREEFTAGKITAYFNIDLAQIRGYGLNDQATRLLVLLALFKIRKLVDGDLRLRTACDLEVDQQEMPKITASRPAGFELPSSEQLEQELSTAIKACQDSFAGDLGVTTVSYKL</sequence>
<dbReference type="EMBL" id="PUIA01000074">
    <property type="protein sequence ID" value="PQO25814.1"/>
    <property type="molecule type" value="Genomic_DNA"/>
</dbReference>
<dbReference type="AlphaFoldDB" id="A0A2S8F1L5"/>
<dbReference type="OrthoDB" id="3464590at2"/>
<reference evidence="1 2" key="1">
    <citation type="submission" date="2018-02" db="EMBL/GenBank/DDBJ databases">
        <title>Comparative genomes isolates from brazilian mangrove.</title>
        <authorList>
            <person name="Araujo J.E."/>
            <person name="Taketani R.G."/>
            <person name="Silva M.C.P."/>
            <person name="Loureco M.V."/>
            <person name="Andreote F.D."/>
        </authorList>
    </citation>
    <scope>NUCLEOTIDE SEQUENCE [LARGE SCALE GENOMIC DNA]</scope>
    <source>
        <strain evidence="1 2">HEX-2 MGV</strain>
    </source>
</reference>
<name>A0A2S8F1L5_9BACT</name>
<dbReference type="Proteomes" id="UP000240009">
    <property type="component" value="Unassembled WGS sequence"/>
</dbReference>
<gene>
    <name evidence="1" type="primary">cas7u</name>
    <name evidence="1" type="ORF">C5Y96_23700</name>
</gene>
<protein>
    <submittedName>
        <fullName evidence="1">Type I-U CRISPR-associated protein Cas7</fullName>
    </submittedName>
</protein>
<dbReference type="RefSeq" id="WP_105358577.1">
    <property type="nucleotide sequence ID" value="NZ_PUIA01000074.1"/>
</dbReference>
<evidence type="ECO:0000313" key="1">
    <source>
        <dbReference type="EMBL" id="PQO25814.1"/>
    </source>
</evidence>
<proteinExistence type="predicted"/>
<dbReference type="InterPro" id="IPR013403">
    <property type="entry name" value="CRISPR-assoc_prot_Csb1/Cas7u"/>
</dbReference>
<evidence type="ECO:0000313" key="2">
    <source>
        <dbReference type="Proteomes" id="UP000240009"/>
    </source>
</evidence>
<organism evidence="1 2">
    <name type="scientific">Blastopirellula marina</name>
    <dbReference type="NCBI Taxonomy" id="124"/>
    <lineage>
        <taxon>Bacteria</taxon>
        <taxon>Pseudomonadati</taxon>
        <taxon>Planctomycetota</taxon>
        <taxon>Planctomycetia</taxon>
        <taxon>Pirellulales</taxon>
        <taxon>Pirellulaceae</taxon>
        <taxon>Blastopirellula</taxon>
    </lineage>
</organism>